<dbReference type="AlphaFoldDB" id="A0AAV7TUL2"/>
<gene>
    <name evidence="2" type="ORF">NDU88_005666</name>
</gene>
<evidence type="ECO:0000313" key="2">
    <source>
        <dbReference type="EMBL" id="KAJ1180445.1"/>
    </source>
</evidence>
<reference evidence="2" key="1">
    <citation type="journal article" date="2022" name="bioRxiv">
        <title>Sequencing and chromosome-scale assembly of the giantPleurodeles waltlgenome.</title>
        <authorList>
            <person name="Brown T."/>
            <person name="Elewa A."/>
            <person name="Iarovenko S."/>
            <person name="Subramanian E."/>
            <person name="Araus A.J."/>
            <person name="Petzold A."/>
            <person name="Susuki M."/>
            <person name="Suzuki K.-i.T."/>
            <person name="Hayashi T."/>
            <person name="Toyoda A."/>
            <person name="Oliveira C."/>
            <person name="Osipova E."/>
            <person name="Leigh N.D."/>
            <person name="Simon A."/>
            <person name="Yun M.H."/>
        </authorList>
    </citation>
    <scope>NUCLEOTIDE SEQUENCE</scope>
    <source>
        <strain evidence="2">20211129_DDA</strain>
        <tissue evidence="2">Liver</tissue>
    </source>
</reference>
<dbReference type="EMBL" id="JANPWB010000006">
    <property type="protein sequence ID" value="KAJ1180445.1"/>
    <property type="molecule type" value="Genomic_DNA"/>
</dbReference>
<sequence>MAGHSAGRLVLISVPHAVCLARAAWEPPEHAAQTRTAARQPAVPAATCGSMLIVDERRPRAFPTQSLV</sequence>
<dbReference type="Proteomes" id="UP001066276">
    <property type="component" value="Chromosome 3_2"/>
</dbReference>
<feature type="chain" id="PRO_5043395300" description="Secreted protein" evidence="1">
    <location>
        <begin position="22"/>
        <end position="68"/>
    </location>
</feature>
<feature type="signal peptide" evidence="1">
    <location>
        <begin position="1"/>
        <end position="21"/>
    </location>
</feature>
<accession>A0AAV7TUL2</accession>
<proteinExistence type="predicted"/>
<keyword evidence="1" id="KW-0732">Signal</keyword>
<name>A0AAV7TUL2_PLEWA</name>
<evidence type="ECO:0000256" key="1">
    <source>
        <dbReference type="SAM" id="SignalP"/>
    </source>
</evidence>
<keyword evidence="3" id="KW-1185">Reference proteome</keyword>
<evidence type="ECO:0008006" key="4">
    <source>
        <dbReference type="Google" id="ProtNLM"/>
    </source>
</evidence>
<protein>
    <recommendedName>
        <fullName evidence="4">Secreted protein</fullName>
    </recommendedName>
</protein>
<comment type="caution">
    <text evidence="2">The sequence shown here is derived from an EMBL/GenBank/DDBJ whole genome shotgun (WGS) entry which is preliminary data.</text>
</comment>
<evidence type="ECO:0000313" key="3">
    <source>
        <dbReference type="Proteomes" id="UP001066276"/>
    </source>
</evidence>
<organism evidence="2 3">
    <name type="scientific">Pleurodeles waltl</name>
    <name type="common">Iberian ribbed newt</name>
    <dbReference type="NCBI Taxonomy" id="8319"/>
    <lineage>
        <taxon>Eukaryota</taxon>
        <taxon>Metazoa</taxon>
        <taxon>Chordata</taxon>
        <taxon>Craniata</taxon>
        <taxon>Vertebrata</taxon>
        <taxon>Euteleostomi</taxon>
        <taxon>Amphibia</taxon>
        <taxon>Batrachia</taxon>
        <taxon>Caudata</taxon>
        <taxon>Salamandroidea</taxon>
        <taxon>Salamandridae</taxon>
        <taxon>Pleurodelinae</taxon>
        <taxon>Pleurodeles</taxon>
    </lineage>
</organism>